<name>A0A2U8FVL1_9BURK</name>
<dbReference type="GO" id="GO:0004888">
    <property type="term" value="F:transmembrane signaling receptor activity"/>
    <property type="evidence" value="ECO:0007669"/>
    <property type="project" value="InterPro"/>
</dbReference>
<dbReference type="PRINTS" id="PR00260">
    <property type="entry name" value="CHEMTRNSDUCR"/>
</dbReference>
<reference evidence="12 13" key="1">
    <citation type="submission" date="2018-05" db="EMBL/GenBank/DDBJ databases">
        <title>complete genome sequence of Aquabacterium olei NBRC 110486.</title>
        <authorList>
            <person name="Tang B."/>
            <person name="Chang J."/>
            <person name="Zhang L."/>
            <person name="Yang H."/>
        </authorList>
    </citation>
    <scope>NUCLEOTIDE SEQUENCE [LARGE SCALE GENOMIC DNA]</scope>
    <source>
        <strain evidence="12 13">NBRC 110486</strain>
    </source>
</reference>
<dbReference type="EMBL" id="CP029210">
    <property type="protein sequence ID" value="AWI54828.1"/>
    <property type="molecule type" value="Genomic_DNA"/>
</dbReference>
<dbReference type="PANTHER" id="PTHR43531">
    <property type="entry name" value="PROTEIN ICFG"/>
    <property type="match status" value="1"/>
</dbReference>
<feature type="domain" description="HAMP" evidence="11">
    <location>
        <begin position="214"/>
        <end position="270"/>
    </location>
</feature>
<feature type="region of interest" description="Disordered" evidence="9">
    <location>
        <begin position="314"/>
        <end position="339"/>
    </location>
</feature>
<dbReference type="GO" id="GO:0006935">
    <property type="term" value="P:chemotaxis"/>
    <property type="evidence" value="ECO:0007669"/>
    <property type="project" value="InterPro"/>
</dbReference>
<dbReference type="Gene3D" id="3.30.450.20">
    <property type="entry name" value="PAS domain"/>
    <property type="match status" value="1"/>
</dbReference>
<evidence type="ECO:0000256" key="6">
    <source>
        <dbReference type="ARBA" id="ARBA00023136"/>
    </source>
</evidence>
<comment type="similarity">
    <text evidence="7">Belongs to the methyl-accepting chemotaxis (MCP) protein family.</text>
</comment>
<evidence type="ECO:0000256" key="2">
    <source>
        <dbReference type="ARBA" id="ARBA00022475"/>
    </source>
</evidence>
<keyword evidence="8" id="KW-0807">Transducer</keyword>
<dbReference type="Gene3D" id="1.10.287.950">
    <property type="entry name" value="Methyl-accepting chemotaxis protein"/>
    <property type="match status" value="1"/>
</dbReference>
<protein>
    <recommendedName>
        <fullName evidence="14">Chemotaxis protein</fullName>
    </recommendedName>
</protein>
<keyword evidence="4" id="KW-0812">Transmembrane</keyword>
<evidence type="ECO:0000256" key="8">
    <source>
        <dbReference type="PROSITE-ProRule" id="PRU00284"/>
    </source>
</evidence>
<dbReference type="SUPFAM" id="SSF58104">
    <property type="entry name" value="Methyl-accepting chemotaxis protein (MCP) signaling domain"/>
    <property type="match status" value="1"/>
</dbReference>
<dbReference type="PROSITE" id="PS51257">
    <property type="entry name" value="PROKAR_LIPOPROTEIN"/>
    <property type="match status" value="1"/>
</dbReference>
<evidence type="ECO:0008006" key="14">
    <source>
        <dbReference type="Google" id="ProtNLM"/>
    </source>
</evidence>
<evidence type="ECO:0000259" key="10">
    <source>
        <dbReference type="PROSITE" id="PS50111"/>
    </source>
</evidence>
<dbReference type="InterPro" id="IPR033480">
    <property type="entry name" value="sCache_2"/>
</dbReference>
<proteinExistence type="inferred from homology"/>
<dbReference type="PROSITE" id="PS50111">
    <property type="entry name" value="CHEMOTAXIS_TRANSDUC_2"/>
    <property type="match status" value="1"/>
</dbReference>
<evidence type="ECO:0000256" key="9">
    <source>
        <dbReference type="SAM" id="MobiDB-lite"/>
    </source>
</evidence>
<dbReference type="SMART" id="SM00283">
    <property type="entry name" value="MA"/>
    <property type="match status" value="1"/>
</dbReference>
<evidence type="ECO:0000313" key="13">
    <source>
        <dbReference type="Proteomes" id="UP000244892"/>
    </source>
</evidence>
<dbReference type="CDD" id="cd11386">
    <property type="entry name" value="MCP_signal"/>
    <property type="match status" value="1"/>
</dbReference>
<dbReference type="FunFam" id="1.10.287.950:FF:000001">
    <property type="entry name" value="Methyl-accepting chemotaxis sensory transducer"/>
    <property type="match status" value="1"/>
</dbReference>
<dbReference type="AlphaFoldDB" id="A0A2U8FVL1"/>
<gene>
    <name evidence="12" type="ORF">DEH84_16435</name>
</gene>
<dbReference type="InterPro" id="IPR051310">
    <property type="entry name" value="MCP_chemotaxis"/>
</dbReference>
<dbReference type="Pfam" id="PF17200">
    <property type="entry name" value="sCache_2"/>
    <property type="match status" value="1"/>
</dbReference>
<dbReference type="RefSeq" id="WP_109037887.1">
    <property type="nucleotide sequence ID" value="NZ_CP029210.1"/>
</dbReference>
<sequence length="524" mass="55861">MFSWFRQISVAHRLRALVLASVLCVLGVACALLRVSYQHQLADRQRAVQHTVEVAHGILQWAHDGQLSGRLSQQAAQQEAKTALARLRYGGTEYFWVNDMHPRVVLHPIKPELDGRDVSQLADPNGLRLFQAFVDTVRQDGAGFVHYQWPRPGAVDPVDKVSYVKGFAPWGWIVGSGLYIDDLQDAFQAQMAWTLGGALVLAAGLAVLGERTARDLARGVREAVSRAEAIAQGDIAQGQAPHPLASGRDEIAHLLKAMQSMSAGLDHTVSEVQQAVDNVALASAQIAAGNTDLSSRTEQAAARLQHTAASMEELTSTVQHNSSSSGSAQHQAAAASEQAQRGGEVVAEVVTTMEAIHTSARKITEIISVIDGIAFQTNILALNAAVEAARAGEQGRGFAVVAGEVRTLAQRSAQAAREIKSLIQASTEQVESGARLVHDAGERMQSIVGSVAAVNDLIQEIAHATREQSLGVGTVHEAVSELDQMTQQNAALVEESAAAAGSLHEQARHLAEVVGRFRLSGRPG</sequence>
<feature type="domain" description="Methyl-accepting transducer" evidence="10">
    <location>
        <begin position="275"/>
        <end position="504"/>
    </location>
</feature>
<dbReference type="Proteomes" id="UP000244892">
    <property type="component" value="Chromosome"/>
</dbReference>
<dbReference type="OrthoDB" id="8555762at2"/>
<dbReference type="SMART" id="SM01049">
    <property type="entry name" value="Cache_2"/>
    <property type="match status" value="1"/>
</dbReference>
<evidence type="ECO:0000256" key="7">
    <source>
        <dbReference type="ARBA" id="ARBA00029447"/>
    </source>
</evidence>
<feature type="compositionally biased region" description="Low complexity" evidence="9">
    <location>
        <begin position="322"/>
        <end position="339"/>
    </location>
</feature>
<evidence type="ECO:0000259" key="11">
    <source>
        <dbReference type="PROSITE" id="PS50885"/>
    </source>
</evidence>
<dbReference type="InterPro" id="IPR004089">
    <property type="entry name" value="MCPsignal_dom"/>
</dbReference>
<evidence type="ECO:0000256" key="5">
    <source>
        <dbReference type="ARBA" id="ARBA00022989"/>
    </source>
</evidence>
<organism evidence="12 13">
    <name type="scientific">Aquabacterium olei</name>
    <dbReference type="NCBI Taxonomy" id="1296669"/>
    <lineage>
        <taxon>Bacteria</taxon>
        <taxon>Pseudomonadati</taxon>
        <taxon>Pseudomonadota</taxon>
        <taxon>Betaproteobacteria</taxon>
        <taxon>Burkholderiales</taxon>
        <taxon>Aquabacterium</taxon>
    </lineage>
</organism>
<dbReference type="Pfam" id="PF00015">
    <property type="entry name" value="MCPsignal"/>
    <property type="match status" value="1"/>
</dbReference>
<dbReference type="KEGG" id="aon:DEH84_16435"/>
<keyword evidence="5" id="KW-1133">Transmembrane helix</keyword>
<dbReference type="PANTHER" id="PTHR43531:SF14">
    <property type="entry name" value="METHYL-ACCEPTING CHEMOTAXIS PROTEIN I-RELATED"/>
    <property type="match status" value="1"/>
</dbReference>
<dbReference type="GO" id="GO:0007165">
    <property type="term" value="P:signal transduction"/>
    <property type="evidence" value="ECO:0007669"/>
    <property type="project" value="UniProtKB-KW"/>
</dbReference>
<keyword evidence="6" id="KW-0472">Membrane</keyword>
<dbReference type="GO" id="GO:0005886">
    <property type="term" value="C:plasma membrane"/>
    <property type="evidence" value="ECO:0007669"/>
    <property type="project" value="UniProtKB-SubCell"/>
</dbReference>
<evidence type="ECO:0000256" key="1">
    <source>
        <dbReference type="ARBA" id="ARBA00004651"/>
    </source>
</evidence>
<evidence type="ECO:0000256" key="3">
    <source>
        <dbReference type="ARBA" id="ARBA00022481"/>
    </source>
</evidence>
<keyword evidence="2" id="KW-1003">Cell membrane</keyword>
<keyword evidence="3" id="KW-0488">Methylation</keyword>
<dbReference type="InterPro" id="IPR003660">
    <property type="entry name" value="HAMP_dom"/>
</dbReference>
<comment type="subcellular location">
    <subcellularLocation>
        <location evidence="1">Cell membrane</location>
        <topology evidence="1">Multi-pass membrane protein</topology>
    </subcellularLocation>
</comment>
<dbReference type="PROSITE" id="PS50885">
    <property type="entry name" value="HAMP"/>
    <property type="match status" value="1"/>
</dbReference>
<dbReference type="InterPro" id="IPR004090">
    <property type="entry name" value="Chemotax_Me-accpt_rcpt"/>
</dbReference>
<evidence type="ECO:0000256" key="4">
    <source>
        <dbReference type="ARBA" id="ARBA00022692"/>
    </source>
</evidence>
<evidence type="ECO:0000313" key="12">
    <source>
        <dbReference type="EMBL" id="AWI54828.1"/>
    </source>
</evidence>
<keyword evidence="13" id="KW-1185">Reference proteome</keyword>
<accession>A0A2U8FVL1</accession>